<dbReference type="Proteomes" id="UP001252875">
    <property type="component" value="Unassembled WGS sequence"/>
</dbReference>
<name>A0ABU3F596_9ENTE</name>
<gene>
    <name evidence="4" type="ORF">P7D85_21225</name>
</gene>
<organism evidence="4 5">
    <name type="scientific">Enterococcus hulanensis</name>
    <dbReference type="NCBI Taxonomy" id="2559929"/>
    <lineage>
        <taxon>Bacteria</taxon>
        <taxon>Bacillati</taxon>
        <taxon>Bacillota</taxon>
        <taxon>Bacilli</taxon>
        <taxon>Lactobacillales</taxon>
        <taxon>Enterococcaceae</taxon>
        <taxon>Enterococcus</taxon>
    </lineage>
</organism>
<keyword evidence="2" id="KW-0472">Membrane</keyword>
<dbReference type="Gene3D" id="2.60.40.10">
    <property type="entry name" value="Immunoglobulins"/>
    <property type="match status" value="2"/>
</dbReference>
<sequence>MSRKRSVIDKLIGLLTVAMIVLAILFPILFAGESKAQETLTSSTNQSLKTTDTLNEINSKSGTPFQEGATTDSTTASIEESITEESEASVENKQIAPKIALTNRVQVTEWGIYDTGNEKLTTSNPAISDKAYTLKFNWQIANTAENPVQPGDYFTLLIPQNEGTLDDQSDANGHWHVNSSVSATPIMATIEGVSVKIGEWFIEASPEHNYTTQQVRIQFTSGVSHLTASTISGTDFNIGDQALKNYTVKAGIQKVAFGGLTQQIYFNAREVSPANAYSYKNAMSAGTNSIQFSIPVNLPTGNELGGDVFDEKVNPKTGWYYDAENPQYGWGEHATDVQGIYVEDELDAGATLGSIMISATTRVPIMFPFTEKNPYDGTKTAGGLTSSAPAYESYVLFDGGKGPEYRTSNGTGMRQKPTQATSFDKIIQKNDESKEAFKARVKARDYQYGIYYDAPSQKNTVMVYFGDVSSSNNEANKLKKLSDLTSQKYASSGRKVSGTSIPVLDFAVQAADYLIKNGFYTAADRTLIEDYFTLTYGDSNVLGGQAPIFNISLMVRYPPETVSEEKTNTVNFYQDSKKVVNEANPQSRSVSTWLNNPYSSIQLQSNEAILFKFDEKKNPMAGVRFGLQKFDGATWQTIAGKEYTADVITVPVAVKDSEGNIKIEQQSLEGGILTGVLDNGTYRFIELESPAGYDKTLSPNYDAAAKAVVSERFTLPHSGNAPTRHVTNVSAPTYTVLHYVQKHSESFSGQADFDLKYQETLKAETDAAVIAKERTFAGYRYIPKHALEVKTGVVKSDGSLVLKLYYQIDTTISPFSINKVDMNGNPMPSYNNKGDPLGPEKTVTFDVYVYSANWTGVRTTHPEEEAGKEEKDRTWKRLVIAGEPVTITTDANGKIRDSRIELTNQAGDLQTFALVEKQTYQGYQLPDEDSAIKNIYWIVYTTNDNGTTDAKISDVVGIGLNGAKNPGAGKADGEPFIKNEKKGWTIYKEDMLGKPMPSFDSEGAPLDEQVTFQLYRLKSGEAKEHPPSDERYWQIMEGYTYTTNQNGMLIGEKDIPSSGTHALVETSTYSDFHCPSASQAYWVLWSSGYIDAYGTNTPGVRYVAKYNYAIKNERATATTIYKADAATKRAMSSDEKQSVAFKYYKYIGGWTGGEGPKTNQDLTDTTKWTPLINPEYNVTDPSEEKLLFETDDQGRLTKVNEVFTGINTYAIQEVKTYDGYQLDDQAYWIAYVKHKIESDKTTPLIIGDIAYVQPGSDSSYPYLRPDAVDNPFNEFVLTNKAYQYPPLRFHKENEVRDPLGNVEFSLYAGRPDGIWETDPHDPAAENTYWNMQELYRTAKSSLSGLVEMQRLEPGRYLLIETKTAEGYQLPQGEWVITVEEVEEAINITEIRARDGTSPPAFRIDNGNYYLPNYLTNALPRAGGYLRLFLAVIGIVLLGSVVLVFQNRKGGKINQEKGKEDEEKSK</sequence>
<feature type="region of interest" description="Disordered" evidence="1">
    <location>
        <begin position="40"/>
        <end position="90"/>
    </location>
</feature>
<protein>
    <submittedName>
        <fullName evidence="4">SpaA isopeptide-forming pilin-related protein</fullName>
    </submittedName>
</protein>
<dbReference type="InterPro" id="IPR041033">
    <property type="entry name" value="SpaA_PFL_dom_1"/>
</dbReference>
<dbReference type="InterPro" id="IPR013783">
    <property type="entry name" value="Ig-like_fold"/>
</dbReference>
<keyword evidence="2" id="KW-0812">Transmembrane</keyword>
<dbReference type="EMBL" id="JARPYI010000018">
    <property type="protein sequence ID" value="MDT2602289.1"/>
    <property type="molecule type" value="Genomic_DNA"/>
</dbReference>
<accession>A0ABU3F596</accession>
<evidence type="ECO:0000256" key="1">
    <source>
        <dbReference type="SAM" id="MobiDB-lite"/>
    </source>
</evidence>
<feature type="transmembrane region" description="Helical" evidence="2">
    <location>
        <begin position="1424"/>
        <end position="1444"/>
    </location>
</feature>
<evidence type="ECO:0000256" key="2">
    <source>
        <dbReference type="SAM" id="Phobius"/>
    </source>
</evidence>
<proteinExistence type="predicted"/>
<feature type="domain" description="SpaA-like prealbumin fold" evidence="3">
    <location>
        <begin position="1287"/>
        <end position="1385"/>
    </location>
</feature>
<keyword evidence="2" id="KW-1133">Transmembrane helix</keyword>
<dbReference type="RefSeq" id="WP_311823585.1">
    <property type="nucleotide sequence ID" value="NZ_JARPYF010000017.1"/>
</dbReference>
<evidence type="ECO:0000313" key="4">
    <source>
        <dbReference type="EMBL" id="MDT2602289.1"/>
    </source>
</evidence>
<feature type="compositionally biased region" description="Polar residues" evidence="1">
    <location>
        <begin position="40"/>
        <end position="64"/>
    </location>
</feature>
<reference evidence="4 5" key="1">
    <citation type="submission" date="2023-03" db="EMBL/GenBank/DDBJ databases">
        <authorList>
            <person name="Shen W."/>
            <person name="Cai J."/>
        </authorList>
    </citation>
    <scope>NUCLEOTIDE SEQUENCE [LARGE SCALE GENOMIC DNA]</scope>
    <source>
        <strain evidence="4 5">D6-4</strain>
    </source>
</reference>
<feature type="compositionally biased region" description="Low complexity" evidence="1">
    <location>
        <begin position="69"/>
        <end position="80"/>
    </location>
</feature>
<keyword evidence="5" id="KW-1185">Reference proteome</keyword>
<evidence type="ECO:0000313" key="5">
    <source>
        <dbReference type="Proteomes" id="UP001252875"/>
    </source>
</evidence>
<evidence type="ECO:0000259" key="3">
    <source>
        <dbReference type="Pfam" id="PF17802"/>
    </source>
</evidence>
<comment type="caution">
    <text evidence="4">The sequence shown here is derived from an EMBL/GenBank/DDBJ whole genome shotgun (WGS) entry which is preliminary data.</text>
</comment>
<dbReference type="Pfam" id="PF17802">
    <property type="entry name" value="SpaA"/>
    <property type="match status" value="1"/>
</dbReference>